<proteinExistence type="predicted"/>
<comment type="caution">
    <text evidence="1">The sequence shown here is derived from an EMBL/GenBank/DDBJ whole genome shotgun (WGS) entry which is preliminary data.</text>
</comment>
<sequence>MPFFDPETIGNVSSLNMDEYRFIYNPPDSTPRLPREWTRGWLRRPRFQLGLILLVLVVLTTITPLGPRVTSIYDSLIDEFVTTIRDEFAKIPEVVVPPGVSVVEQAQLQKVADQMLLLYRTLVDLRYIDPRGVQYGPHRVDVEAGLDLGIDPRVIYLHQILPTVDPVEAGERRFLFGGDFSGATFRQPQRMTLDLGNLTLPGSHRSPNDTSIARLSDSPDGAPVMIYDTETDHMWILVRTPRESPESASILFNQGKPAVEALDSIDHMLRRLDIIPGVSGSSRDPTFEYKAVKYLYEATHWYGAFDGDSFEASRDILYASAHEY</sequence>
<dbReference type="EMBL" id="CAVMBE010000012">
    <property type="protein sequence ID" value="CAK3914829.1"/>
    <property type="molecule type" value="Genomic_DNA"/>
</dbReference>
<keyword evidence="2" id="KW-1185">Reference proteome</keyword>
<dbReference type="Proteomes" id="UP001296104">
    <property type="component" value="Unassembled WGS sequence"/>
</dbReference>
<name>A0AAI9E710_9PEZI</name>
<evidence type="ECO:0000313" key="2">
    <source>
        <dbReference type="Proteomes" id="UP001296104"/>
    </source>
</evidence>
<accession>A0AAI9E710</accession>
<protein>
    <submittedName>
        <fullName evidence="1">Uncharacterized protein</fullName>
    </submittedName>
</protein>
<gene>
    <name evidence="1" type="ORF">LECACI_7A002674</name>
</gene>
<dbReference type="AlphaFoldDB" id="A0AAI9E710"/>
<reference evidence="1" key="1">
    <citation type="submission" date="2023-11" db="EMBL/GenBank/DDBJ databases">
        <authorList>
            <person name="Alioto T."/>
            <person name="Alioto T."/>
            <person name="Gomez Garrido J."/>
        </authorList>
    </citation>
    <scope>NUCLEOTIDE SEQUENCE</scope>
</reference>
<evidence type="ECO:0000313" key="1">
    <source>
        <dbReference type="EMBL" id="CAK3914829.1"/>
    </source>
</evidence>
<organism evidence="1 2">
    <name type="scientific">Lecanosticta acicola</name>
    <dbReference type="NCBI Taxonomy" id="111012"/>
    <lineage>
        <taxon>Eukaryota</taxon>
        <taxon>Fungi</taxon>
        <taxon>Dikarya</taxon>
        <taxon>Ascomycota</taxon>
        <taxon>Pezizomycotina</taxon>
        <taxon>Dothideomycetes</taxon>
        <taxon>Dothideomycetidae</taxon>
        <taxon>Mycosphaerellales</taxon>
        <taxon>Mycosphaerellaceae</taxon>
        <taxon>Lecanosticta</taxon>
    </lineage>
</organism>